<protein>
    <submittedName>
        <fullName evidence="1">Uncharacterized protein conserved in bacteria</fullName>
    </submittedName>
</protein>
<dbReference type="Pfam" id="PF22742">
    <property type="entry name" value="PspAB"/>
    <property type="match status" value="1"/>
</dbReference>
<dbReference type="EMBL" id="DF238840">
    <property type="protein sequence ID" value="GAF26421.1"/>
    <property type="molecule type" value="Genomic_DNA"/>
</dbReference>
<organism evidence="1">
    <name type="scientific">Moorella thermoacetica Y72</name>
    <dbReference type="NCBI Taxonomy" id="1325331"/>
    <lineage>
        <taxon>Bacteria</taxon>
        <taxon>Bacillati</taxon>
        <taxon>Bacillota</taxon>
        <taxon>Clostridia</taxon>
        <taxon>Neomoorellales</taxon>
        <taxon>Neomoorellaceae</taxon>
        <taxon>Neomoorella</taxon>
    </lineage>
</organism>
<name>A0A0S6UCG4_NEOTH</name>
<accession>A0A0S6UCG4</accession>
<dbReference type="RefSeq" id="WP_025774134.1">
    <property type="nucleotide sequence ID" value="NZ_DF238840.1"/>
</dbReference>
<gene>
    <name evidence="1" type="ORF">MTY_1761</name>
</gene>
<sequence>MSLLDALLGRTRVPPARTEPLFALSTAIITLEDDLGWHSGGRAGVVLRPAEDSFYARAQEETGELVALAAREMKGHVENQRDEYGYQWLIFSDQDWEDLVALAHMAGQNLKEKGAGDRLLAAVFKLEKDKQVLYLIFNYKRGAFYPFIPLAGKDKERDNAQEMRLAALMEKELPWEKDFSRWYPLWGCPV</sequence>
<evidence type="ECO:0000313" key="1">
    <source>
        <dbReference type="EMBL" id="GAF26421.1"/>
    </source>
</evidence>
<reference evidence="1" key="1">
    <citation type="journal article" date="2014" name="Gene">
        <title>Genome-guided analysis of transformation efficiency and carbon dioxide assimilation by Moorella thermoacetica Y72.</title>
        <authorList>
            <person name="Tsukahara K."/>
            <person name="Kita A."/>
            <person name="Nakashimada Y."/>
            <person name="Hoshino T."/>
            <person name="Murakami K."/>
        </authorList>
    </citation>
    <scope>NUCLEOTIDE SEQUENCE [LARGE SCALE GENOMIC DNA]</scope>
    <source>
        <strain evidence="1">Y72</strain>
    </source>
</reference>
<dbReference type="AlphaFoldDB" id="A0A0S6UCG4"/>
<proteinExistence type="predicted"/>
<dbReference type="InterPro" id="IPR054383">
    <property type="entry name" value="PspAB-like"/>
</dbReference>
<dbReference type="Proteomes" id="UP000063718">
    <property type="component" value="Unassembled WGS sequence"/>
</dbReference>